<proteinExistence type="predicted"/>
<keyword evidence="3" id="KW-1185">Reference proteome</keyword>
<dbReference type="EMBL" id="MPUH01001723">
    <property type="protein sequence ID" value="OMJ66418.1"/>
    <property type="molecule type" value="Genomic_DNA"/>
</dbReference>
<evidence type="ECO:0000256" key="1">
    <source>
        <dbReference type="SAM" id="MobiDB-lite"/>
    </source>
</evidence>
<name>A0A1R2APF4_9CILI</name>
<feature type="compositionally biased region" description="Basic residues" evidence="1">
    <location>
        <begin position="80"/>
        <end position="103"/>
    </location>
</feature>
<protein>
    <submittedName>
        <fullName evidence="2">Uncharacterized protein</fullName>
    </submittedName>
</protein>
<feature type="region of interest" description="Disordered" evidence="1">
    <location>
        <begin position="58"/>
        <end position="103"/>
    </location>
</feature>
<reference evidence="2 3" key="1">
    <citation type="submission" date="2016-11" db="EMBL/GenBank/DDBJ databases">
        <title>The macronuclear genome of Stentor coeruleus: a giant cell with tiny introns.</title>
        <authorList>
            <person name="Slabodnick M."/>
            <person name="Ruby J.G."/>
            <person name="Reiff S.B."/>
            <person name="Swart E.C."/>
            <person name="Gosai S."/>
            <person name="Prabakaran S."/>
            <person name="Witkowska E."/>
            <person name="Larue G.E."/>
            <person name="Fisher S."/>
            <person name="Freeman R.M."/>
            <person name="Gunawardena J."/>
            <person name="Chu W."/>
            <person name="Stover N.A."/>
            <person name="Gregory B.D."/>
            <person name="Nowacki M."/>
            <person name="Derisi J."/>
            <person name="Roy S.W."/>
            <person name="Marshall W.F."/>
            <person name="Sood P."/>
        </authorList>
    </citation>
    <scope>NUCLEOTIDE SEQUENCE [LARGE SCALE GENOMIC DNA]</scope>
    <source>
        <strain evidence="2">WM001</strain>
    </source>
</reference>
<dbReference type="AlphaFoldDB" id="A0A1R2APF4"/>
<dbReference type="Proteomes" id="UP000187209">
    <property type="component" value="Unassembled WGS sequence"/>
</dbReference>
<evidence type="ECO:0000313" key="3">
    <source>
        <dbReference type="Proteomes" id="UP000187209"/>
    </source>
</evidence>
<evidence type="ECO:0000313" key="2">
    <source>
        <dbReference type="EMBL" id="OMJ66418.1"/>
    </source>
</evidence>
<accession>A0A1R2APF4</accession>
<organism evidence="2 3">
    <name type="scientific">Stentor coeruleus</name>
    <dbReference type="NCBI Taxonomy" id="5963"/>
    <lineage>
        <taxon>Eukaryota</taxon>
        <taxon>Sar</taxon>
        <taxon>Alveolata</taxon>
        <taxon>Ciliophora</taxon>
        <taxon>Postciliodesmatophora</taxon>
        <taxon>Heterotrichea</taxon>
        <taxon>Heterotrichida</taxon>
        <taxon>Stentoridae</taxon>
        <taxon>Stentor</taxon>
    </lineage>
</organism>
<gene>
    <name evidence="2" type="ORF">SteCoe_36736</name>
</gene>
<sequence length="103" mass="11789">MISWLINLCCNSHTSPKHTNIEVQEEDNYYKALSLLNKQSTDVQENIFGFKIDSNENSEPITSPRFGGIKRSDTGGTKGEHKKKSIRRKKLSLHKVQKRSMVL</sequence>
<comment type="caution">
    <text evidence="2">The sequence shown here is derived from an EMBL/GenBank/DDBJ whole genome shotgun (WGS) entry which is preliminary data.</text>
</comment>